<feature type="transmembrane region" description="Helical" evidence="6">
    <location>
        <begin position="427"/>
        <end position="451"/>
    </location>
</feature>
<evidence type="ECO:0000256" key="1">
    <source>
        <dbReference type="ARBA" id="ARBA00004651"/>
    </source>
</evidence>
<evidence type="ECO:0000256" key="5">
    <source>
        <dbReference type="ARBA" id="ARBA00023136"/>
    </source>
</evidence>
<dbReference type="Gene3D" id="3.60.15.10">
    <property type="entry name" value="Ribonuclease Z/Hydroxyacylglutathione hydrolase-like"/>
    <property type="match status" value="1"/>
</dbReference>
<dbReference type="InterPro" id="IPR001279">
    <property type="entry name" value="Metallo-B-lactamas"/>
</dbReference>
<dbReference type="Proteomes" id="UP000183469">
    <property type="component" value="Unassembled WGS sequence"/>
</dbReference>
<dbReference type="NCBIfam" id="TIGR00361">
    <property type="entry name" value="ComEC_Rec2"/>
    <property type="match status" value="1"/>
</dbReference>
<evidence type="ECO:0000256" key="6">
    <source>
        <dbReference type="SAM" id="Phobius"/>
    </source>
</evidence>
<dbReference type="OrthoDB" id="9761531at2"/>
<dbReference type="RefSeq" id="WP_074671847.1">
    <property type="nucleotide sequence ID" value="NZ_FNQG01000005.1"/>
</dbReference>
<dbReference type="Pfam" id="PF13567">
    <property type="entry name" value="DUF4131"/>
    <property type="match status" value="1"/>
</dbReference>
<dbReference type="AlphaFoldDB" id="A0A1H3XF47"/>
<feature type="transmembrane region" description="Helical" evidence="6">
    <location>
        <begin position="355"/>
        <end position="372"/>
    </location>
</feature>
<sequence length="796" mass="86539">MKIGQGQEIFLAGLLVALGAGIGCASLLTLPESIILPLLLLALSVSIFGVWRGRQWTWMAVLAAFFCVGMLRFMAADYLPEQDIGNFARETVKVEGILREEPRLTEDNLGQQKQRYLLDVTRVRLKGQEWQKASGGIYVYARHREAPAVRIGDKVTAAGKVRSPHGYQNPGQLDTKLLLKSQRITASLSAGKQGIKVEPVETAAFARKLADVRSHYRERMQTVMPKEDAAAIFAMLFGGYDGVNEDLVQNFTLTGLIHLLSVSGSHISLLAAVMAGLGTLLRLPKAATAVLVVGLIVIYSLLAGAVPPVIRSAIMGGLAFVALALDRERDARRILLVTGLVMLVIWPLLLFHISFQLSFLATAGLLYLAPKWQSFLRERGVNSFVAAGLSITLAAQLATLPILAWYFNQLSLSSLLANLVVVPLVELLIVLGLFAGVLAFVLPFAGSVVFVCDSLLLGAVEELTALIAALPASAIWIPSVHFGGGLLYYVLLGMFLLTAEQREKLWEGLKARRKVLGMGALVLFVFVVSWQMARPKEMQVHFIDVGQGDAALLITPHGHAFMFDCGGTRDGAFDVGAKVDGPYLLHYGVLKLEGIFLTHAHEDHAAGCGSLMKKIPVKQVVTADEGISDYARSMRLGDNDPLLHKFHTARQGEELMVDGVRIEVLYAPSVSGGENKTGNEASNVYRVSYGKASFLFTGDLTKEREAELLAAGINPQSTVLKAGHHGSDTSSSPEFLEAVRPKFGIFCVGADNSFGHPKPEIVKRFRQLGIKTYRTDEDGAVVFYTDGERMRVETYN</sequence>
<protein>
    <submittedName>
        <fullName evidence="8">Competence protein ComEC</fullName>
    </submittedName>
</protein>
<keyword evidence="3 6" id="KW-0812">Transmembrane</keyword>
<dbReference type="InterPro" id="IPR036866">
    <property type="entry name" value="RibonucZ/Hydroxyglut_hydro"/>
</dbReference>
<organism evidence="8 9">
    <name type="scientific">Selenomonas ruminantium</name>
    <dbReference type="NCBI Taxonomy" id="971"/>
    <lineage>
        <taxon>Bacteria</taxon>
        <taxon>Bacillati</taxon>
        <taxon>Bacillota</taxon>
        <taxon>Negativicutes</taxon>
        <taxon>Selenomonadales</taxon>
        <taxon>Selenomonadaceae</taxon>
        <taxon>Selenomonas</taxon>
    </lineage>
</organism>
<dbReference type="NCBIfam" id="TIGR00360">
    <property type="entry name" value="ComEC_N-term"/>
    <property type="match status" value="1"/>
</dbReference>
<evidence type="ECO:0000313" key="8">
    <source>
        <dbReference type="EMBL" id="SDZ97850.1"/>
    </source>
</evidence>
<evidence type="ECO:0000259" key="7">
    <source>
        <dbReference type="SMART" id="SM00849"/>
    </source>
</evidence>
<keyword evidence="2" id="KW-1003">Cell membrane</keyword>
<dbReference type="Pfam" id="PF03772">
    <property type="entry name" value="Competence"/>
    <property type="match status" value="1"/>
</dbReference>
<reference evidence="8 9" key="1">
    <citation type="submission" date="2016-10" db="EMBL/GenBank/DDBJ databases">
        <authorList>
            <person name="de Groot N.N."/>
        </authorList>
    </citation>
    <scope>NUCLEOTIDE SEQUENCE [LARGE SCALE GENOMIC DNA]</scope>
    <source>
        <strain evidence="8 9">DSM 2872</strain>
    </source>
</reference>
<dbReference type="InterPro" id="IPR004477">
    <property type="entry name" value="ComEC_N"/>
</dbReference>
<dbReference type="InterPro" id="IPR035681">
    <property type="entry name" value="ComA-like_MBL"/>
</dbReference>
<dbReference type="InterPro" id="IPR004797">
    <property type="entry name" value="Competence_ComEC/Rec2"/>
</dbReference>
<gene>
    <name evidence="8" type="ORF">SAMN05660648_01466</name>
</gene>
<dbReference type="Pfam" id="PF00753">
    <property type="entry name" value="Lactamase_B"/>
    <property type="match status" value="1"/>
</dbReference>
<feature type="transmembrane region" description="Helical" evidence="6">
    <location>
        <begin position="34"/>
        <end position="51"/>
    </location>
</feature>
<dbReference type="PANTHER" id="PTHR30619">
    <property type="entry name" value="DNA INTERNALIZATION/COMPETENCE PROTEIN COMEC/REC2"/>
    <property type="match status" value="1"/>
</dbReference>
<keyword evidence="4 6" id="KW-1133">Transmembrane helix</keyword>
<dbReference type="PANTHER" id="PTHR30619:SF7">
    <property type="entry name" value="BETA-LACTAMASE DOMAIN PROTEIN"/>
    <property type="match status" value="1"/>
</dbReference>
<feature type="domain" description="Metallo-beta-lactamase" evidence="7">
    <location>
        <begin position="547"/>
        <end position="750"/>
    </location>
</feature>
<evidence type="ECO:0000313" key="9">
    <source>
        <dbReference type="Proteomes" id="UP000183469"/>
    </source>
</evidence>
<dbReference type="CDD" id="cd07731">
    <property type="entry name" value="ComA-like_MBL-fold"/>
    <property type="match status" value="1"/>
</dbReference>
<dbReference type="SMART" id="SM00849">
    <property type="entry name" value="Lactamase_B"/>
    <property type="match status" value="1"/>
</dbReference>
<proteinExistence type="predicted"/>
<dbReference type="EMBL" id="FNQG01000005">
    <property type="protein sequence ID" value="SDZ97850.1"/>
    <property type="molecule type" value="Genomic_DNA"/>
</dbReference>
<dbReference type="GO" id="GO:0005886">
    <property type="term" value="C:plasma membrane"/>
    <property type="evidence" value="ECO:0007669"/>
    <property type="project" value="UniProtKB-SubCell"/>
</dbReference>
<evidence type="ECO:0000256" key="3">
    <source>
        <dbReference type="ARBA" id="ARBA00022692"/>
    </source>
</evidence>
<keyword evidence="5 6" id="KW-0472">Membrane</keyword>
<dbReference type="GO" id="GO:0030420">
    <property type="term" value="P:establishment of competence for transformation"/>
    <property type="evidence" value="ECO:0007669"/>
    <property type="project" value="InterPro"/>
</dbReference>
<feature type="transmembrane region" description="Helical" evidence="6">
    <location>
        <begin position="9"/>
        <end position="28"/>
    </location>
</feature>
<feature type="transmembrane region" description="Helical" evidence="6">
    <location>
        <begin position="515"/>
        <end position="533"/>
    </location>
</feature>
<accession>A0A1H3XF47</accession>
<dbReference type="InterPro" id="IPR025405">
    <property type="entry name" value="DUF4131"/>
</dbReference>
<dbReference type="SUPFAM" id="SSF56281">
    <property type="entry name" value="Metallo-hydrolase/oxidoreductase"/>
    <property type="match status" value="1"/>
</dbReference>
<dbReference type="InterPro" id="IPR052159">
    <property type="entry name" value="Competence_DNA_uptake"/>
</dbReference>
<evidence type="ECO:0000256" key="2">
    <source>
        <dbReference type="ARBA" id="ARBA00022475"/>
    </source>
</evidence>
<comment type="subcellular location">
    <subcellularLocation>
        <location evidence="1">Cell membrane</location>
        <topology evidence="1">Multi-pass membrane protein</topology>
    </subcellularLocation>
</comment>
<feature type="transmembrane region" description="Helical" evidence="6">
    <location>
        <begin position="384"/>
        <end position="407"/>
    </location>
</feature>
<name>A0A1H3XF47_SELRU</name>
<feature type="transmembrane region" description="Helical" evidence="6">
    <location>
        <begin position="256"/>
        <end position="279"/>
    </location>
</feature>
<evidence type="ECO:0000256" key="4">
    <source>
        <dbReference type="ARBA" id="ARBA00022989"/>
    </source>
</evidence>
<dbReference type="PROSITE" id="PS51257">
    <property type="entry name" value="PROKAR_LIPOPROTEIN"/>
    <property type="match status" value="1"/>
</dbReference>
<feature type="transmembrane region" description="Helical" evidence="6">
    <location>
        <begin position="286"/>
        <end position="303"/>
    </location>
</feature>
<feature type="transmembrane region" description="Helical" evidence="6">
    <location>
        <begin position="58"/>
        <end position="75"/>
    </location>
</feature>